<keyword evidence="2" id="KW-0812">Transmembrane</keyword>
<evidence type="ECO:0000256" key="2">
    <source>
        <dbReference type="SAM" id="Phobius"/>
    </source>
</evidence>
<keyword evidence="2" id="KW-0472">Membrane</keyword>
<dbReference type="InterPro" id="IPR013434">
    <property type="entry name" value="CHP02611"/>
</dbReference>
<evidence type="ECO:0000256" key="1">
    <source>
        <dbReference type="SAM" id="MobiDB-lite"/>
    </source>
</evidence>
<keyword evidence="4" id="KW-1185">Reference proteome</keyword>
<name>A0ABV8LPG9_9ACTN</name>
<evidence type="ECO:0000313" key="4">
    <source>
        <dbReference type="Proteomes" id="UP001595816"/>
    </source>
</evidence>
<dbReference type="InterPro" id="IPR019099">
    <property type="entry name" value="Uncharacterised_PGPGW_TM"/>
</dbReference>
<reference evidence="4" key="1">
    <citation type="journal article" date="2019" name="Int. J. Syst. Evol. Microbiol.">
        <title>The Global Catalogue of Microorganisms (GCM) 10K type strain sequencing project: providing services to taxonomists for standard genome sequencing and annotation.</title>
        <authorList>
            <consortium name="The Broad Institute Genomics Platform"/>
            <consortium name="The Broad Institute Genome Sequencing Center for Infectious Disease"/>
            <person name="Wu L."/>
            <person name="Ma J."/>
        </authorList>
    </citation>
    <scope>NUCLEOTIDE SEQUENCE [LARGE SCALE GENOMIC DNA]</scope>
    <source>
        <strain evidence="4">CGMCC 4.7289</strain>
    </source>
</reference>
<feature type="transmembrane region" description="Helical" evidence="2">
    <location>
        <begin position="117"/>
        <end position="137"/>
    </location>
</feature>
<comment type="caution">
    <text evidence="3">The sequence shown here is derived from an EMBL/GenBank/DDBJ whole genome shotgun (WGS) entry which is preliminary data.</text>
</comment>
<feature type="region of interest" description="Disordered" evidence="1">
    <location>
        <begin position="1"/>
        <end position="30"/>
    </location>
</feature>
<gene>
    <name evidence="3" type="ORF">ACFOZ4_20060</name>
</gene>
<feature type="transmembrane region" description="Helical" evidence="2">
    <location>
        <begin position="74"/>
        <end position="96"/>
    </location>
</feature>
<dbReference type="Proteomes" id="UP001595816">
    <property type="component" value="Unassembled WGS sequence"/>
</dbReference>
<dbReference type="NCBIfam" id="TIGR02611">
    <property type="entry name" value="TIGR02611 family protein"/>
    <property type="match status" value="1"/>
</dbReference>
<sequence>MPVESPRKTATRDMSTPDDPTGGSKPDSPGGIKGKIAAIRAHPTGSVAFRTGIAILGGLIVVLGLALVPLPGPGWLIVFFGVSIWAIEFVWARHLLQYGRRKLGAWTAWVSLQPWPVKALIGAVGLVFVSFVVWLTLKLSFGVDLLSYL</sequence>
<evidence type="ECO:0000313" key="3">
    <source>
        <dbReference type="EMBL" id="MFC4132911.1"/>
    </source>
</evidence>
<keyword evidence="2" id="KW-1133">Transmembrane helix</keyword>
<dbReference type="RefSeq" id="WP_363420778.1">
    <property type="nucleotide sequence ID" value="NZ_JBHSAY010000009.1"/>
</dbReference>
<accession>A0ABV8LPG9</accession>
<organism evidence="3 4">
    <name type="scientific">Hamadaea flava</name>
    <dbReference type="NCBI Taxonomy" id="1742688"/>
    <lineage>
        <taxon>Bacteria</taxon>
        <taxon>Bacillati</taxon>
        <taxon>Actinomycetota</taxon>
        <taxon>Actinomycetes</taxon>
        <taxon>Micromonosporales</taxon>
        <taxon>Micromonosporaceae</taxon>
        <taxon>Hamadaea</taxon>
    </lineage>
</organism>
<feature type="compositionally biased region" description="Basic and acidic residues" evidence="1">
    <location>
        <begin position="1"/>
        <end position="11"/>
    </location>
</feature>
<proteinExistence type="predicted"/>
<protein>
    <submittedName>
        <fullName evidence="3">TIGR02611 family protein</fullName>
    </submittedName>
</protein>
<feature type="transmembrane region" description="Helical" evidence="2">
    <location>
        <begin position="47"/>
        <end position="68"/>
    </location>
</feature>
<dbReference type="EMBL" id="JBHSAY010000009">
    <property type="protein sequence ID" value="MFC4132911.1"/>
    <property type="molecule type" value="Genomic_DNA"/>
</dbReference>
<dbReference type="Pfam" id="PF09656">
    <property type="entry name" value="PGPGW"/>
    <property type="match status" value="1"/>
</dbReference>